<protein>
    <recommendedName>
        <fullName evidence="4">AAA+ ATPase domain-containing protein</fullName>
    </recommendedName>
</protein>
<dbReference type="EMBL" id="BAAAUX010000014">
    <property type="protein sequence ID" value="GAA2795228.1"/>
    <property type="molecule type" value="Genomic_DNA"/>
</dbReference>
<evidence type="ECO:0000256" key="1">
    <source>
        <dbReference type="SAM" id="MobiDB-lite"/>
    </source>
</evidence>
<feature type="region of interest" description="Disordered" evidence="1">
    <location>
        <begin position="1"/>
        <end position="50"/>
    </location>
</feature>
<comment type="caution">
    <text evidence="2">The sequence shown here is derived from an EMBL/GenBank/DDBJ whole genome shotgun (WGS) entry which is preliminary data.</text>
</comment>
<evidence type="ECO:0000313" key="3">
    <source>
        <dbReference type="Proteomes" id="UP001500979"/>
    </source>
</evidence>
<evidence type="ECO:0008006" key="4">
    <source>
        <dbReference type="Google" id="ProtNLM"/>
    </source>
</evidence>
<feature type="compositionally biased region" description="Pro residues" evidence="1">
    <location>
        <begin position="8"/>
        <end position="27"/>
    </location>
</feature>
<keyword evidence="3" id="KW-1185">Reference proteome</keyword>
<accession>A0ABN3VDT9</accession>
<gene>
    <name evidence="2" type="ORF">GCM10010470_32780</name>
</gene>
<name>A0ABN3VDT9_9PSEU</name>
<evidence type="ECO:0000313" key="2">
    <source>
        <dbReference type="EMBL" id="GAA2795228.1"/>
    </source>
</evidence>
<dbReference type="Proteomes" id="UP001500979">
    <property type="component" value="Unassembled WGS sequence"/>
</dbReference>
<proteinExistence type="predicted"/>
<sequence length="753" mass="84726">MSTDAPADPAPQPPPAGQPEEPSPTPVSEPAGDQSREGVSNPLGSESRSANDAYLRGFRSLRMDGPAAVVTDADIRDMQIGDRYEVFIGQRLALTSGSVREEILEWVRDRYVAVHNYTRLMETLCDRRLVVIHGLPGTGRATTALRLLDEVASGKVFRLDLGKDLKSLSERDFDQDTGYVVELPLPAERTLTEANLDKLRDNLVKRSAFCVLISQGKRLRPDDLGGYAHACEAPDADELLARHISREVRPDDEDGLEDRLLELAAGARVRDALGPAPRPAEIARMAGLLVQHGRADITLEEVERQGSLFVHHQVAEWFAEVRELRSETDLAEALRLAAFRISLAVFDGTPYHIIAEAGGKLAQHFLKTVNPYRDQRGSLFADDQNNRLPAARARVVGGYAAFGHVRISVHLAEYQDERFPVAVLRYVWENHHNMRDAMVEWLEQLSKDLRASVWIRAAQASGLLLALDFTYAFTKLIDPLIDEPEEGYEERQRMFAAVALDQAARDSRVRAAVEERLRTWRRRGEPSRRWTAAATLGYNLGRRAINTSLEELRILGTPAERRSALDEDDDEHGLANVASYSLSKLFAFGEMRSVLDCLATWIRSERSSLRWLALLTIVHIVALRGYDLRLLTLSASHEHPPLPASRDRWPLLLALREQDEQLTESFADLLRRALRCRGGNWIARELLGRWIRAAERDADCLDALAEFLPHLVSDDGDLRRLLYLLTRMRRDWSDPLPDDVATRLESSLYLAQI</sequence>
<organism evidence="2 3">
    <name type="scientific">Saccharopolyspora taberi</name>
    <dbReference type="NCBI Taxonomy" id="60895"/>
    <lineage>
        <taxon>Bacteria</taxon>
        <taxon>Bacillati</taxon>
        <taxon>Actinomycetota</taxon>
        <taxon>Actinomycetes</taxon>
        <taxon>Pseudonocardiales</taxon>
        <taxon>Pseudonocardiaceae</taxon>
        <taxon>Saccharopolyspora</taxon>
    </lineage>
</organism>
<reference evidence="2 3" key="1">
    <citation type="journal article" date="2019" name="Int. J. Syst. Evol. Microbiol.">
        <title>The Global Catalogue of Microorganisms (GCM) 10K type strain sequencing project: providing services to taxonomists for standard genome sequencing and annotation.</title>
        <authorList>
            <consortium name="The Broad Institute Genomics Platform"/>
            <consortium name="The Broad Institute Genome Sequencing Center for Infectious Disease"/>
            <person name="Wu L."/>
            <person name="Ma J."/>
        </authorList>
    </citation>
    <scope>NUCLEOTIDE SEQUENCE [LARGE SCALE GENOMIC DNA]</scope>
    <source>
        <strain evidence="2 3">JCM 9383</strain>
    </source>
</reference>